<dbReference type="EMBL" id="QPFP01000003">
    <property type="protein sequence ID" value="TEB38396.1"/>
    <property type="molecule type" value="Genomic_DNA"/>
</dbReference>
<reference evidence="2 3" key="1">
    <citation type="journal article" date="2019" name="Nat. Ecol. Evol.">
        <title>Megaphylogeny resolves global patterns of mushroom evolution.</title>
        <authorList>
            <person name="Varga T."/>
            <person name="Krizsan K."/>
            <person name="Foldi C."/>
            <person name="Dima B."/>
            <person name="Sanchez-Garcia M."/>
            <person name="Sanchez-Ramirez S."/>
            <person name="Szollosi G.J."/>
            <person name="Szarkandi J.G."/>
            <person name="Papp V."/>
            <person name="Albert L."/>
            <person name="Andreopoulos W."/>
            <person name="Angelini C."/>
            <person name="Antonin V."/>
            <person name="Barry K.W."/>
            <person name="Bougher N.L."/>
            <person name="Buchanan P."/>
            <person name="Buyck B."/>
            <person name="Bense V."/>
            <person name="Catcheside P."/>
            <person name="Chovatia M."/>
            <person name="Cooper J."/>
            <person name="Damon W."/>
            <person name="Desjardin D."/>
            <person name="Finy P."/>
            <person name="Geml J."/>
            <person name="Haridas S."/>
            <person name="Hughes K."/>
            <person name="Justo A."/>
            <person name="Karasinski D."/>
            <person name="Kautmanova I."/>
            <person name="Kiss B."/>
            <person name="Kocsube S."/>
            <person name="Kotiranta H."/>
            <person name="LaButti K.M."/>
            <person name="Lechner B.E."/>
            <person name="Liimatainen K."/>
            <person name="Lipzen A."/>
            <person name="Lukacs Z."/>
            <person name="Mihaltcheva S."/>
            <person name="Morgado L.N."/>
            <person name="Niskanen T."/>
            <person name="Noordeloos M.E."/>
            <person name="Ohm R.A."/>
            <person name="Ortiz-Santana B."/>
            <person name="Ovrebo C."/>
            <person name="Racz N."/>
            <person name="Riley R."/>
            <person name="Savchenko A."/>
            <person name="Shiryaev A."/>
            <person name="Soop K."/>
            <person name="Spirin V."/>
            <person name="Szebenyi C."/>
            <person name="Tomsovsky M."/>
            <person name="Tulloss R.E."/>
            <person name="Uehling J."/>
            <person name="Grigoriev I.V."/>
            <person name="Vagvolgyi C."/>
            <person name="Papp T."/>
            <person name="Martin F.M."/>
            <person name="Miettinen O."/>
            <person name="Hibbett D.S."/>
            <person name="Nagy L.G."/>
        </authorList>
    </citation>
    <scope>NUCLEOTIDE SEQUENCE [LARGE SCALE GENOMIC DNA]</scope>
    <source>
        <strain evidence="2 3">FP101781</strain>
    </source>
</reference>
<sequence length="182" mass="21206">MGFLSMKARARKECQPERGSETGKSRIIGGRSRLGAQTSWEMFRTNVNHWSCSSITMAALDFKTAVKQEEDYLRSFYPTPADIPGCLNLFETWTGCNALRSQVKAIYRYGGRPRCSQKMDDFKFCLTLKALHPEEQREAWVRRRAEWWANRRITKSSEDVWDIRETPLDNYPPPLTFDEPLE</sequence>
<organism evidence="2 3">
    <name type="scientific">Coprinellus micaceus</name>
    <name type="common">Glistening ink-cap mushroom</name>
    <name type="synonym">Coprinus micaceus</name>
    <dbReference type="NCBI Taxonomy" id="71717"/>
    <lineage>
        <taxon>Eukaryota</taxon>
        <taxon>Fungi</taxon>
        <taxon>Dikarya</taxon>
        <taxon>Basidiomycota</taxon>
        <taxon>Agaricomycotina</taxon>
        <taxon>Agaricomycetes</taxon>
        <taxon>Agaricomycetidae</taxon>
        <taxon>Agaricales</taxon>
        <taxon>Agaricineae</taxon>
        <taxon>Psathyrellaceae</taxon>
        <taxon>Coprinellus</taxon>
    </lineage>
</organism>
<dbReference type="PANTHER" id="PTHR28052">
    <property type="entry name" value="UPF0545 PROTEIN C22ORF39"/>
    <property type="match status" value="1"/>
</dbReference>
<dbReference type="AlphaFoldDB" id="A0A4Y7TW51"/>
<comment type="caution">
    <text evidence="2">The sequence shown here is derived from an EMBL/GenBank/DDBJ whole genome shotgun (WGS) entry which is preliminary data.</text>
</comment>
<dbReference type="STRING" id="71717.A0A4Y7TW51"/>
<name>A0A4Y7TW51_COPMI</name>
<accession>A0A4Y7TW51</accession>
<evidence type="ECO:0008006" key="4">
    <source>
        <dbReference type="Google" id="ProtNLM"/>
    </source>
</evidence>
<dbReference type="InterPro" id="IPR021475">
    <property type="entry name" value="Pants/Emi1-like"/>
</dbReference>
<protein>
    <recommendedName>
        <fullName evidence="4">Early meiotic induction protein 1</fullName>
    </recommendedName>
</protein>
<feature type="compositionally biased region" description="Basic and acidic residues" evidence="1">
    <location>
        <begin position="11"/>
        <end position="24"/>
    </location>
</feature>
<feature type="region of interest" description="Disordered" evidence="1">
    <location>
        <begin position="1"/>
        <end position="26"/>
    </location>
</feature>
<evidence type="ECO:0000313" key="2">
    <source>
        <dbReference type="EMBL" id="TEB38396.1"/>
    </source>
</evidence>
<evidence type="ECO:0000313" key="3">
    <source>
        <dbReference type="Proteomes" id="UP000298030"/>
    </source>
</evidence>
<dbReference type="Proteomes" id="UP000298030">
    <property type="component" value="Unassembled WGS sequence"/>
</dbReference>
<keyword evidence="3" id="KW-1185">Reference proteome</keyword>
<dbReference type="OrthoDB" id="2017405at2759"/>
<evidence type="ECO:0000256" key="1">
    <source>
        <dbReference type="SAM" id="MobiDB-lite"/>
    </source>
</evidence>
<proteinExistence type="predicted"/>
<dbReference type="Pfam" id="PF11326">
    <property type="entry name" value="PANTS-like"/>
    <property type="match status" value="1"/>
</dbReference>
<gene>
    <name evidence="2" type="ORF">FA13DRAFT_746586</name>
</gene>
<dbReference type="PANTHER" id="PTHR28052:SF1">
    <property type="entry name" value="UPF0545 PROTEIN C22ORF39"/>
    <property type="match status" value="1"/>
</dbReference>